<dbReference type="EC" id="3.1.1.-" evidence="4"/>
<evidence type="ECO:0000256" key="2">
    <source>
        <dbReference type="ARBA" id="ARBA00022801"/>
    </source>
</evidence>
<feature type="active site" description="Acyl-ester intermediate" evidence="3">
    <location>
        <position position="176"/>
    </location>
</feature>
<evidence type="ECO:0000313" key="7">
    <source>
        <dbReference type="Proteomes" id="UP000008144"/>
    </source>
</evidence>
<dbReference type="Proteomes" id="UP000008144">
    <property type="component" value="Chromosome 2"/>
</dbReference>
<comment type="similarity">
    <text evidence="1 4">Belongs to the type-B carboxylesterase/lipase family.</text>
</comment>
<evidence type="ECO:0000259" key="5">
    <source>
        <dbReference type="Pfam" id="PF00135"/>
    </source>
</evidence>
<name>F6SXV5_CIOIN</name>
<dbReference type="AlphaFoldDB" id="F6SXV5"/>
<protein>
    <recommendedName>
        <fullName evidence="4">Carboxylic ester hydrolase</fullName>
        <ecNumber evidence="4">3.1.1.-</ecNumber>
    </recommendedName>
</protein>
<feature type="domain" description="Carboxylesterase type B" evidence="5">
    <location>
        <begin position="1"/>
        <end position="466"/>
    </location>
</feature>
<dbReference type="InterPro" id="IPR029058">
    <property type="entry name" value="AB_hydrolase_fold"/>
</dbReference>
<reference evidence="6" key="2">
    <citation type="journal article" date="2008" name="Genome Biol.">
        <title>Improved genome assembly and evidence-based global gene model set for the chordate Ciona intestinalis: new insight into intron and operon populations.</title>
        <authorList>
            <person name="Satou Y."/>
            <person name="Mineta K."/>
            <person name="Ogasawara M."/>
            <person name="Sasakura Y."/>
            <person name="Shoguchi E."/>
            <person name="Ueno K."/>
            <person name="Yamada L."/>
            <person name="Matsumoto J."/>
            <person name="Wasserscheid J."/>
            <person name="Dewar K."/>
            <person name="Wiley G.B."/>
            <person name="Macmil S.L."/>
            <person name="Roe B.A."/>
            <person name="Zeller R.W."/>
            <person name="Hastings K.E."/>
            <person name="Lemaire P."/>
            <person name="Lindquist E."/>
            <person name="Endo T."/>
            <person name="Hotta K."/>
            <person name="Inaba K."/>
        </authorList>
    </citation>
    <scope>NUCLEOTIDE SEQUENCE [LARGE SCALE GENOMIC DNA]</scope>
    <source>
        <strain evidence="6">wild type</strain>
    </source>
</reference>
<dbReference type="GO" id="GO:0004104">
    <property type="term" value="F:cholinesterase activity"/>
    <property type="evidence" value="ECO:0007669"/>
    <property type="project" value="InterPro"/>
</dbReference>
<reference evidence="7" key="1">
    <citation type="journal article" date="2002" name="Science">
        <title>The draft genome of Ciona intestinalis: insights into chordate and vertebrate origins.</title>
        <authorList>
            <person name="Dehal P."/>
            <person name="Satou Y."/>
            <person name="Campbell R.K."/>
            <person name="Chapman J."/>
            <person name="Degnan B."/>
            <person name="De Tomaso A."/>
            <person name="Davidson B."/>
            <person name="Di Gregorio A."/>
            <person name="Gelpke M."/>
            <person name="Goodstein D.M."/>
            <person name="Harafuji N."/>
            <person name="Hastings K.E."/>
            <person name="Ho I."/>
            <person name="Hotta K."/>
            <person name="Huang W."/>
            <person name="Kawashima T."/>
            <person name="Lemaire P."/>
            <person name="Martinez D."/>
            <person name="Meinertzhagen I.A."/>
            <person name="Necula S."/>
            <person name="Nonaka M."/>
            <person name="Putnam N."/>
            <person name="Rash S."/>
            <person name="Saiga H."/>
            <person name="Satake M."/>
            <person name="Terry A."/>
            <person name="Yamada L."/>
            <person name="Wang H.G."/>
            <person name="Awazu S."/>
            <person name="Azumi K."/>
            <person name="Boore J."/>
            <person name="Branno M."/>
            <person name="Chin-Bow S."/>
            <person name="DeSantis R."/>
            <person name="Doyle S."/>
            <person name="Francino P."/>
            <person name="Keys D.N."/>
            <person name="Haga S."/>
            <person name="Hayashi H."/>
            <person name="Hino K."/>
            <person name="Imai K.S."/>
            <person name="Inaba K."/>
            <person name="Kano S."/>
            <person name="Kobayashi K."/>
            <person name="Kobayashi M."/>
            <person name="Lee B.I."/>
            <person name="Makabe K.W."/>
            <person name="Manohar C."/>
            <person name="Matassi G."/>
            <person name="Medina M."/>
            <person name="Mochizuki Y."/>
            <person name="Mount S."/>
            <person name="Morishita T."/>
            <person name="Miura S."/>
            <person name="Nakayama A."/>
            <person name="Nishizaka S."/>
            <person name="Nomoto H."/>
            <person name="Ohta F."/>
            <person name="Oishi K."/>
            <person name="Rigoutsos I."/>
            <person name="Sano M."/>
            <person name="Sasaki A."/>
            <person name="Sasakura Y."/>
            <person name="Shoguchi E."/>
            <person name="Shin-i T."/>
            <person name="Spagnuolo A."/>
            <person name="Stainier D."/>
            <person name="Suzuki M.M."/>
            <person name="Tassy O."/>
            <person name="Takatori N."/>
            <person name="Tokuoka M."/>
            <person name="Yagi K."/>
            <person name="Yoshizaki F."/>
            <person name="Wada S."/>
            <person name="Zhang C."/>
            <person name="Hyatt P.D."/>
            <person name="Larimer F."/>
            <person name="Detter C."/>
            <person name="Doggett N."/>
            <person name="Glavina T."/>
            <person name="Hawkins T."/>
            <person name="Richardson P."/>
            <person name="Lucas S."/>
            <person name="Kohara Y."/>
            <person name="Levine M."/>
            <person name="Satoh N."/>
            <person name="Rokhsar D.S."/>
        </authorList>
    </citation>
    <scope>NUCLEOTIDE SEQUENCE [LARGE SCALE GENOMIC DNA]</scope>
</reference>
<dbReference type="InterPro" id="IPR002018">
    <property type="entry name" value="CarbesteraseB"/>
</dbReference>
<sequence length="470" mass="53270">FHGVPFSRAPVGDNRWTKPEKPTALPYAEGDYYDATHARAGCPQLCELPSPQYVCPDQVSINAEIDEDCLHLAVYLPSRLTKVTIMVFFYGGAFTAGANGVLLYDARFIAEKGDVVVVVPNYRVGPFGFFYQDTGDTDAVLGNFGIWDQIKALEWVQENIQSFGGNKKSVTLFGQSAGAQSIAVHMVNNYSEPLFHGAILESNPFGITYKNKTEAQDIADKFAKHMGCRDEATTAVDALACMKSKTMEETLAALRNFSIVNQINPNSLTQVFEPWAPVLDEDLLNEHPYYTFLKGNNHDKPMIMGFAKDEGMFFILQIFPEKSETLKTRGRTLSSRGECIKVINYKINRLYILYCGKLRNSECDNRNPMDDLVTDYLFTCPSRRVMNADASSNNVWWYMFNQTWSFPEFWENYTKCYDLVCHSAELPYLFDVDKLTDLSFTDEEQVLANNIIKYWSNFAKSGNPNQMSRD</sequence>
<reference evidence="6" key="3">
    <citation type="submission" date="2025-08" db="UniProtKB">
        <authorList>
            <consortium name="Ensembl"/>
        </authorList>
    </citation>
    <scope>IDENTIFICATION</scope>
</reference>
<keyword evidence="2 4" id="KW-0378">Hydrolase</keyword>
<dbReference type="InterPro" id="IPR019826">
    <property type="entry name" value="Carboxylesterase_B_AS"/>
</dbReference>
<dbReference type="ESTHER" id="cioin-147959">
    <property type="family name" value="Cholinesterase-like"/>
</dbReference>
<evidence type="ECO:0000256" key="4">
    <source>
        <dbReference type="RuleBase" id="RU361235"/>
    </source>
</evidence>
<dbReference type="SUPFAM" id="SSF53474">
    <property type="entry name" value="alpha/beta-Hydrolases"/>
    <property type="match status" value="1"/>
</dbReference>
<organism evidence="6 7">
    <name type="scientific">Ciona intestinalis</name>
    <name type="common">Transparent sea squirt</name>
    <name type="synonym">Ascidia intestinalis</name>
    <dbReference type="NCBI Taxonomy" id="7719"/>
    <lineage>
        <taxon>Eukaryota</taxon>
        <taxon>Metazoa</taxon>
        <taxon>Chordata</taxon>
        <taxon>Tunicata</taxon>
        <taxon>Ascidiacea</taxon>
        <taxon>Phlebobranchia</taxon>
        <taxon>Cionidae</taxon>
        <taxon>Ciona</taxon>
    </lineage>
</organism>
<dbReference type="InterPro" id="IPR000997">
    <property type="entry name" value="Cholinesterase"/>
</dbReference>
<dbReference type="PANTHER" id="PTHR45570:SF2">
    <property type="entry name" value="ACETYLCHOLINESTERASE 1-LIKE"/>
    <property type="match status" value="1"/>
</dbReference>
<feature type="active site" description="Charge relay system" evidence="3">
    <location>
        <position position="310"/>
    </location>
</feature>
<dbReference type="Gene3D" id="3.40.50.1820">
    <property type="entry name" value="alpha/beta hydrolase"/>
    <property type="match status" value="1"/>
</dbReference>
<dbReference type="PRINTS" id="PR00878">
    <property type="entry name" value="CHOLNESTRASE"/>
</dbReference>
<accession>F6SXV5</accession>
<dbReference type="EMBL" id="EAAA01001507">
    <property type="status" value="NOT_ANNOTATED_CDS"/>
    <property type="molecule type" value="Genomic_DNA"/>
</dbReference>
<feature type="active site" description="Charge relay system" evidence="3">
    <location>
        <position position="422"/>
    </location>
</feature>
<dbReference type="PANTHER" id="PTHR45570">
    <property type="entry name" value="CARBOXYLIC ESTER HYDROLASE"/>
    <property type="match status" value="1"/>
</dbReference>
<reference evidence="6" key="4">
    <citation type="submission" date="2025-09" db="UniProtKB">
        <authorList>
            <consortium name="Ensembl"/>
        </authorList>
    </citation>
    <scope>IDENTIFICATION</scope>
</reference>
<dbReference type="OMA" id="TWTFARN"/>
<keyword evidence="7" id="KW-1185">Reference proteome</keyword>
<evidence type="ECO:0000313" key="6">
    <source>
        <dbReference type="Ensembl" id="ENSCINP00000021799.2"/>
    </source>
</evidence>
<proteinExistence type="inferred from homology"/>
<dbReference type="InParanoid" id="F6SXV5"/>
<dbReference type="Pfam" id="PF00135">
    <property type="entry name" value="COesterase"/>
    <property type="match status" value="1"/>
</dbReference>
<dbReference type="PROSITE" id="PS00122">
    <property type="entry name" value="CARBOXYLESTERASE_B_1"/>
    <property type="match status" value="1"/>
</dbReference>
<dbReference type="GeneTree" id="ENSGT00940000162924"/>
<evidence type="ECO:0000256" key="3">
    <source>
        <dbReference type="PIRSR" id="PIRSR600997-1"/>
    </source>
</evidence>
<evidence type="ECO:0000256" key="1">
    <source>
        <dbReference type="ARBA" id="ARBA00005964"/>
    </source>
</evidence>
<dbReference type="Ensembl" id="ENSCINT00000022045.2">
    <property type="protein sequence ID" value="ENSCINP00000021799.2"/>
    <property type="gene ID" value="ENSCING00000011402.2"/>
</dbReference>